<keyword evidence="1 7" id="KW-1003">Cell membrane</keyword>
<comment type="similarity">
    <text evidence="7">Belongs to the transglycosylase MltG family.</text>
</comment>
<reference evidence="8" key="1">
    <citation type="journal article" date="2021" name="PeerJ">
        <title>Extensive microbial diversity within the chicken gut microbiome revealed by metagenomics and culture.</title>
        <authorList>
            <person name="Gilroy R."/>
            <person name="Ravi A."/>
            <person name="Getino M."/>
            <person name="Pursley I."/>
            <person name="Horton D.L."/>
            <person name="Alikhan N.F."/>
            <person name="Baker D."/>
            <person name="Gharbi K."/>
            <person name="Hall N."/>
            <person name="Watson M."/>
            <person name="Adriaenssens E.M."/>
            <person name="Foster-Nyarko E."/>
            <person name="Jarju S."/>
            <person name="Secka A."/>
            <person name="Antonio M."/>
            <person name="Oren A."/>
            <person name="Chaudhuri R.R."/>
            <person name="La Ragione R."/>
            <person name="Hildebrand F."/>
            <person name="Pallen M.J."/>
        </authorList>
    </citation>
    <scope>NUCLEOTIDE SEQUENCE</scope>
    <source>
        <strain evidence="8">421</strain>
    </source>
</reference>
<evidence type="ECO:0000256" key="1">
    <source>
        <dbReference type="ARBA" id="ARBA00022475"/>
    </source>
</evidence>
<organism evidence="8 9">
    <name type="scientific">Candidatus Eubacterium faecipullorum</name>
    <dbReference type="NCBI Taxonomy" id="2838571"/>
    <lineage>
        <taxon>Bacteria</taxon>
        <taxon>Bacillati</taxon>
        <taxon>Bacillota</taxon>
        <taxon>Clostridia</taxon>
        <taxon>Eubacteriales</taxon>
        <taxon>Eubacteriaceae</taxon>
        <taxon>Eubacterium</taxon>
    </lineage>
</organism>
<keyword evidence="3 7" id="KW-1133">Transmembrane helix</keyword>
<dbReference type="GO" id="GO:0009252">
    <property type="term" value="P:peptidoglycan biosynthetic process"/>
    <property type="evidence" value="ECO:0007669"/>
    <property type="project" value="UniProtKB-UniRule"/>
</dbReference>
<reference evidence="8" key="2">
    <citation type="submission" date="2021-04" db="EMBL/GenBank/DDBJ databases">
        <authorList>
            <person name="Gilroy R."/>
        </authorList>
    </citation>
    <scope>NUCLEOTIDE SEQUENCE</scope>
    <source>
        <strain evidence="8">421</strain>
    </source>
</reference>
<sequence length="420" mass="46264">MADDFKLDETGINLSETDAENEKKDVYFTNQDYSGIKTDKKASKTATSKKSGKGKRSSVASTYLFFIIVIVVSMAISVYAIFCINDVFGMTKSKSSVTVNYAQDIESPSDAIDLLADYDLITCKNFCKFYVSLATALIGDDYDATGPFKAGVYYLNGQMGLEGMLINMMGETDTSETVRIMFREGITVPEVVDLLVENEVCDRASLLSVIESTDFSYSLVSGLESKETVPYRLEGYLFPETYDFYIGQSASSVIETLVGHLEEVITEEHRAKAQELGYTMDEVITIASIVQAEAGSEDQMPTIAAVIENRLSDTTNFPSLGCQSTSDYINNEVAPALSSTSAHTADYYLQYYNTNSDSTVVGLPEGPICNPGLAAIEAVLEPADSNDYFFFHDNDGNLYTAETYSEFRTLIQQYAPYLSY</sequence>
<evidence type="ECO:0000256" key="7">
    <source>
        <dbReference type="HAMAP-Rule" id="MF_02065"/>
    </source>
</evidence>
<feature type="transmembrane region" description="Helical" evidence="7">
    <location>
        <begin position="63"/>
        <end position="82"/>
    </location>
</feature>
<dbReference type="AlphaFoldDB" id="A0A9D1UG64"/>
<keyword evidence="2 7" id="KW-0812">Transmembrane</keyword>
<comment type="caution">
    <text evidence="8">The sequence shown here is derived from an EMBL/GenBank/DDBJ whole genome shotgun (WGS) entry which is preliminary data.</text>
</comment>
<dbReference type="GO" id="GO:0008932">
    <property type="term" value="F:lytic endotransglycosylase activity"/>
    <property type="evidence" value="ECO:0007669"/>
    <property type="project" value="UniProtKB-UniRule"/>
</dbReference>
<dbReference type="EMBL" id="DXGE01000011">
    <property type="protein sequence ID" value="HIW85381.1"/>
    <property type="molecule type" value="Genomic_DNA"/>
</dbReference>
<gene>
    <name evidence="7" type="primary">mltG</name>
    <name evidence="8" type="ORF">IAA48_02705</name>
</gene>
<accession>A0A9D1UG64</accession>
<dbReference type="Proteomes" id="UP000824205">
    <property type="component" value="Unassembled WGS sequence"/>
</dbReference>
<feature type="site" description="Important for catalytic activity" evidence="7">
    <location>
        <position position="293"/>
    </location>
</feature>
<keyword evidence="5 7" id="KW-0456">Lyase</keyword>
<dbReference type="GO" id="GO:0071555">
    <property type="term" value="P:cell wall organization"/>
    <property type="evidence" value="ECO:0007669"/>
    <property type="project" value="UniProtKB-KW"/>
</dbReference>
<evidence type="ECO:0000256" key="2">
    <source>
        <dbReference type="ARBA" id="ARBA00022692"/>
    </source>
</evidence>
<dbReference type="EC" id="4.2.2.29" evidence="7"/>
<dbReference type="GO" id="GO:0005886">
    <property type="term" value="C:plasma membrane"/>
    <property type="evidence" value="ECO:0007669"/>
    <property type="project" value="UniProtKB-SubCell"/>
</dbReference>
<evidence type="ECO:0000256" key="4">
    <source>
        <dbReference type="ARBA" id="ARBA00023136"/>
    </source>
</evidence>
<comment type="subcellular location">
    <subcellularLocation>
        <location evidence="7">Cell membrane</location>
        <topology evidence="7">Single-pass membrane protein</topology>
    </subcellularLocation>
</comment>
<dbReference type="PANTHER" id="PTHR30518">
    <property type="entry name" value="ENDOLYTIC MUREIN TRANSGLYCOSYLASE"/>
    <property type="match status" value="1"/>
</dbReference>
<comment type="catalytic activity">
    <reaction evidence="7">
        <text>a peptidoglycan chain = a peptidoglycan chain with N-acetyl-1,6-anhydromuramyl-[peptide] at the reducing end + a peptidoglycan chain with N-acetylglucosamine at the non-reducing end.</text>
        <dbReference type="EC" id="4.2.2.29"/>
    </reaction>
</comment>
<dbReference type="PANTHER" id="PTHR30518:SF2">
    <property type="entry name" value="ENDOLYTIC MUREIN TRANSGLYCOSYLASE"/>
    <property type="match status" value="1"/>
</dbReference>
<evidence type="ECO:0000256" key="6">
    <source>
        <dbReference type="ARBA" id="ARBA00023316"/>
    </source>
</evidence>
<proteinExistence type="inferred from homology"/>
<dbReference type="Pfam" id="PF02618">
    <property type="entry name" value="YceG"/>
    <property type="match status" value="1"/>
</dbReference>
<keyword evidence="6 7" id="KW-0961">Cell wall biogenesis/degradation</keyword>
<evidence type="ECO:0000256" key="3">
    <source>
        <dbReference type="ARBA" id="ARBA00022989"/>
    </source>
</evidence>
<evidence type="ECO:0000313" key="9">
    <source>
        <dbReference type="Proteomes" id="UP000824205"/>
    </source>
</evidence>
<protein>
    <recommendedName>
        <fullName evidence="7">Endolytic murein transglycosylase</fullName>
        <ecNumber evidence="7">4.2.2.29</ecNumber>
    </recommendedName>
    <alternativeName>
        <fullName evidence="7">Peptidoglycan lytic transglycosylase</fullName>
    </alternativeName>
    <alternativeName>
        <fullName evidence="7">Peptidoglycan polymerization terminase</fullName>
    </alternativeName>
</protein>
<evidence type="ECO:0000313" key="8">
    <source>
        <dbReference type="EMBL" id="HIW85381.1"/>
    </source>
</evidence>
<evidence type="ECO:0000256" key="5">
    <source>
        <dbReference type="ARBA" id="ARBA00023239"/>
    </source>
</evidence>
<comment type="function">
    <text evidence="7">Functions as a peptidoglycan terminase that cleaves nascent peptidoglycan strands endolytically to terminate their elongation.</text>
</comment>
<name>A0A9D1UG64_9FIRM</name>
<dbReference type="HAMAP" id="MF_02065">
    <property type="entry name" value="MltG"/>
    <property type="match status" value="1"/>
</dbReference>
<keyword evidence="4 7" id="KW-0472">Membrane</keyword>
<dbReference type="InterPro" id="IPR003770">
    <property type="entry name" value="MLTG-like"/>
</dbReference>